<comment type="caution">
    <text evidence="2">The sequence shown here is derived from an EMBL/GenBank/DDBJ whole genome shotgun (WGS) entry which is preliminary data.</text>
</comment>
<evidence type="ECO:0000313" key="3">
    <source>
        <dbReference type="Proteomes" id="UP001359886"/>
    </source>
</evidence>
<keyword evidence="3" id="KW-1185">Reference proteome</keyword>
<gene>
    <name evidence="2" type="ORF">V3330_06405</name>
</gene>
<sequence length="240" mass="26224">MKKVFLTLGLIVLIGAGAAWYFVTYRLDGLIETEIEKAATVAMGSRVEVGGVSTDIRGGTLRVSQISVANPPGFENPHAVRFNGIEASVDYENLEIKRVVIDNPDFFIEERGGKTNFGQMLETIEQNAPPVDPDAADEPEIVIRHFRIDKTRAALESHSFDRFTDVEVDAIEMHNLRGTPTELAEQIAREVVGELSSEAAGALLEAEARKRLGDVQEKVSGKLRGLLGGDDESEEDDDGE</sequence>
<evidence type="ECO:0000256" key="1">
    <source>
        <dbReference type="SAM" id="MobiDB-lite"/>
    </source>
</evidence>
<name>A0AAW9REN2_9GAMM</name>
<evidence type="ECO:0000313" key="2">
    <source>
        <dbReference type="EMBL" id="MEJ8567253.1"/>
    </source>
</evidence>
<feature type="compositionally biased region" description="Acidic residues" evidence="1">
    <location>
        <begin position="229"/>
        <end position="240"/>
    </location>
</feature>
<dbReference type="Proteomes" id="UP001359886">
    <property type="component" value="Unassembled WGS sequence"/>
</dbReference>
<protein>
    <recommendedName>
        <fullName evidence="4">AsmA domain-containing protein</fullName>
    </recommendedName>
</protein>
<feature type="region of interest" description="Disordered" evidence="1">
    <location>
        <begin position="221"/>
        <end position="240"/>
    </location>
</feature>
<dbReference type="EMBL" id="JAZHOG010000003">
    <property type="protein sequence ID" value="MEJ8567253.1"/>
    <property type="molecule type" value="Genomic_DNA"/>
</dbReference>
<dbReference type="AlphaFoldDB" id="A0AAW9REN2"/>
<accession>A0AAW9REN2</accession>
<evidence type="ECO:0008006" key="4">
    <source>
        <dbReference type="Google" id="ProtNLM"/>
    </source>
</evidence>
<proteinExistence type="predicted"/>
<dbReference type="RefSeq" id="WP_354694566.1">
    <property type="nucleotide sequence ID" value="NZ_JAZHOG010000003.1"/>
</dbReference>
<organism evidence="2 3">
    <name type="scientific">Elongatibacter sediminis</name>
    <dbReference type="NCBI Taxonomy" id="3119006"/>
    <lineage>
        <taxon>Bacteria</taxon>
        <taxon>Pseudomonadati</taxon>
        <taxon>Pseudomonadota</taxon>
        <taxon>Gammaproteobacteria</taxon>
        <taxon>Chromatiales</taxon>
        <taxon>Wenzhouxiangellaceae</taxon>
        <taxon>Elongatibacter</taxon>
    </lineage>
</organism>
<reference evidence="2 3" key="1">
    <citation type="submission" date="2024-02" db="EMBL/GenBank/DDBJ databases">
        <title>A novel Wenzhouxiangellaceae bacterium, isolated from coastal sediments.</title>
        <authorList>
            <person name="Du Z.-J."/>
            <person name="Ye Y.-Q."/>
            <person name="Zhang X.-Y."/>
        </authorList>
    </citation>
    <scope>NUCLEOTIDE SEQUENCE [LARGE SCALE GENOMIC DNA]</scope>
    <source>
        <strain evidence="2 3">CH-27</strain>
    </source>
</reference>